<dbReference type="InterPro" id="IPR050190">
    <property type="entry name" value="UPF0213_domain"/>
</dbReference>
<sequence length="85" mass="9910">MYKVYVLKSLKDGNLYIGCTSNLEKRILEHQRGRVFATKSRLPLQLIYSEGYSDKYEAYQMERFYKTAKGKKILKGKITNHSGIV</sequence>
<feature type="domain" description="GIY-YIG" evidence="2">
    <location>
        <begin position="1"/>
        <end position="75"/>
    </location>
</feature>
<dbReference type="InterPro" id="IPR035901">
    <property type="entry name" value="GIY-YIG_endonuc_sf"/>
</dbReference>
<proteinExistence type="inferred from homology"/>
<reference evidence="4" key="1">
    <citation type="submission" date="2017-09" db="EMBL/GenBank/DDBJ databases">
        <title>Depth-based differentiation of microbial function through sediment-hosted aquifers and enrichment of novel symbionts in the deep terrestrial subsurface.</title>
        <authorList>
            <person name="Probst A.J."/>
            <person name="Ladd B."/>
            <person name="Jarett J.K."/>
            <person name="Geller-Mcgrath D.E."/>
            <person name="Sieber C.M.K."/>
            <person name="Emerson J.B."/>
            <person name="Anantharaman K."/>
            <person name="Thomas B.C."/>
            <person name="Malmstrom R."/>
            <person name="Stieglmeier M."/>
            <person name="Klingl A."/>
            <person name="Woyke T."/>
            <person name="Ryan C.M."/>
            <person name="Banfield J.F."/>
        </authorList>
    </citation>
    <scope>NUCLEOTIDE SEQUENCE [LARGE SCALE GENOMIC DNA]</scope>
</reference>
<evidence type="ECO:0000313" key="3">
    <source>
        <dbReference type="EMBL" id="PIV38535.1"/>
    </source>
</evidence>
<dbReference type="Pfam" id="PF01541">
    <property type="entry name" value="GIY-YIG"/>
    <property type="match status" value="1"/>
</dbReference>
<dbReference type="Gene3D" id="3.40.1440.10">
    <property type="entry name" value="GIY-YIG endonuclease"/>
    <property type="match status" value="1"/>
</dbReference>
<dbReference type="PROSITE" id="PS50164">
    <property type="entry name" value="GIY_YIG"/>
    <property type="match status" value="1"/>
</dbReference>
<gene>
    <name evidence="3" type="ORF">COS30_01525</name>
</gene>
<protein>
    <recommendedName>
        <fullName evidence="2">GIY-YIG domain-containing protein</fullName>
    </recommendedName>
</protein>
<evidence type="ECO:0000256" key="1">
    <source>
        <dbReference type="ARBA" id="ARBA00007435"/>
    </source>
</evidence>
<evidence type="ECO:0000259" key="2">
    <source>
        <dbReference type="PROSITE" id="PS50164"/>
    </source>
</evidence>
<evidence type="ECO:0000313" key="4">
    <source>
        <dbReference type="Proteomes" id="UP000229247"/>
    </source>
</evidence>
<comment type="caution">
    <text evidence="3">The sequence shown here is derived from an EMBL/GenBank/DDBJ whole genome shotgun (WGS) entry which is preliminary data.</text>
</comment>
<dbReference type="InterPro" id="IPR000305">
    <property type="entry name" value="GIY-YIG_endonuc"/>
</dbReference>
<dbReference type="AlphaFoldDB" id="A0A2M7D693"/>
<name>A0A2M7D693_9BACT</name>
<dbReference type="PANTHER" id="PTHR34477:SF1">
    <property type="entry name" value="UPF0213 PROTEIN YHBQ"/>
    <property type="match status" value="1"/>
</dbReference>
<dbReference type="Proteomes" id="UP000229247">
    <property type="component" value="Unassembled WGS sequence"/>
</dbReference>
<organism evidence="3 4">
    <name type="scientific">Candidatus Portnoybacteria bacterium CG02_land_8_20_14_3_00_45_8</name>
    <dbReference type="NCBI Taxonomy" id="1974807"/>
    <lineage>
        <taxon>Bacteria</taxon>
        <taxon>Candidatus Portnoyibacteriota</taxon>
    </lineage>
</organism>
<dbReference type="SUPFAM" id="SSF82771">
    <property type="entry name" value="GIY-YIG endonuclease"/>
    <property type="match status" value="1"/>
</dbReference>
<accession>A0A2M7D693</accession>
<dbReference type="PANTHER" id="PTHR34477">
    <property type="entry name" value="UPF0213 PROTEIN YHBQ"/>
    <property type="match status" value="1"/>
</dbReference>
<dbReference type="EMBL" id="PEUE01000036">
    <property type="protein sequence ID" value="PIV38535.1"/>
    <property type="molecule type" value="Genomic_DNA"/>
</dbReference>
<comment type="similarity">
    <text evidence="1">Belongs to the UPF0213 family.</text>
</comment>